<keyword evidence="3" id="KW-1185">Reference proteome</keyword>
<evidence type="ECO:0000313" key="3">
    <source>
        <dbReference type="Proteomes" id="UP001153069"/>
    </source>
</evidence>
<comment type="caution">
    <text evidence="2">The sequence shown here is derived from an EMBL/GenBank/DDBJ whole genome shotgun (WGS) entry which is preliminary data.</text>
</comment>
<evidence type="ECO:0000256" key="1">
    <source>
        <dbReference type="SAM" id="SignalP"/>
    </source>
</evidence>
<sequence length="167" mass="18390">MKSPTTLLLLAFLVGSSLRQGVEAVAFLNPNRPPIGATYEKAIGIPVLGRQTFSLRILSDDTAHLLVKGMLFLDEVIPYTITSGGCLDCSLSENALRCMRKVRASLQEVGYDGVTDTPYVKVSTPLPVPVKIHLKRKDSMDELMPHDSVLHDEDTIMNNDDDGFELF</sequence>
<proteinExistence type="predicted"/>
<name>A0A9N8DA21_9STRA</name>
<reference evidence="2" key="1">
    <citation type="submission" date="2020-06" db="EMBL/GenBank/DDBJ databases">
        <authorList>
            <consortium name="Plant Systems Biology data submission"/>
        </authorList>
    </citation>
    <scope>NUCLEOTIDE SEQUENCE</scope>
    <source>
        <strain evidence="2">D6</strain>
    </source>
</reference>
<evidence type="ECO:0008006" key="4">
    <source>
        <dbReference type="Google" id="ProtNLM"/>
    </source>
</evidence>
<feature type="signal peptide" evidence="1">
    <location>
        <begin position="1"/>
        <end position="24"/>
    </location>
</feature>
<dbReference type="Proteomes" id="UP001153069">
    <property type="component" value="Unassembled WGS sequence"/>
</dbReference>
<accession>A0A9N8DA21</accession>
<organism evidence="2 3">
    <name type="scientific">Seminavis robusta</name>
    <dbReference type="NCBI Taxonomy" id="568900"/>
    <lineage>
        <taxon>Eukaryota</taxon>
        <taxon>Sar</taxon>
        <taxon>Stramenopiles</taxon>
        <taxon>Ochrophyta</taxon>
        <taxon>Bacillariophyta</taxon>
        <taxon>Bacillariophyceae</taxon>
        <taxon>Bacillariophycidae</taxon>
        <taxon>Naviculales</taxon>
        <taxon>Naviculaceae</taxon>
        <taxon>Seminavis</taxon>
    </lineage>
</organism>
<dbReference type="EMBL" id="CAICTM010000029">
    <property type="protein sequence ID" value="CAB9497985.1"/>
    <property type="molecule type" value="Genomic_DNA"/>
</dbReference>
<gene>
    <name evidence="2" type="ORF">SEMRO_29_G019280.1</name>
</gene>
<keyword evidence="1" id="KW-0732">Signal</keyword>
<feature type="chain" id="PRO_5040440979" description="Secreted protein" evidence="1">
    <location>
        <begin position="25"/>
        <end position="167"/>
    </location>
</feature>
<dbReference type="AlphaFoldDB" id="A0A9N8DA21"/>
<evidence type="ECO:0000313" key="2">
    <source>
        <dbReference type="EMBL" id="CAB9497985.1"/>
    </source>
</evidence>
<protein>
    <recommendedName>
        <fullName evidence="4">Secreted protein</fullName>
    </recommendedName>
</protein>
<dbReference type="OrthoDB" id="10514467at2759"/>